<dbReference type="GO" id="GO:0006999">
    <property type="term" value="P:nuclear pore organization"/>
    <property type="evidence" value="ECO:0007669"/>
    <property type="project" value="TreeGrafter"/>
</dbReference>
<keyword evidence="6" id="KW-1185">Reference proteome</keyword>
<evidence type="ECO:0008006" key="7">
    <source>
        <dbReference type="Google" id="ProtNLM"/>
    </source>
</evidence>
<accession>A0A1E3PJ76</accession>
<evidence type="ECO:0000256" key="1">
    <source>
        <dbReference type="ARBA" id="ARBA00004123"/>
    </source>
</evidence>
<comment type="similarity">
    <text evidence="2">Belongs to the NUP186/NUP192/NUP205 family.</text>
</comment>
<dbReference type="OrthoDB" id="2019644at2759"/>
<dbReference type="PANTHER" id="PTHR31344:SF0">
    <property type="entry name" value="NUCLEAR PORE COMPLEX PROTEIN NUP205"/>
    <property type="match status" value="1"/>
</dbReference>
<dbReference type="PANTHER" id="PTHR31344">
    <property type="entry name" value="NUCLEAR PORE COMPLEX PROTEIN NUP205"/>
    <property type="match status" value="1"/>
</dbReference>
<keyword evidence="3" id="KW-0813">Transport</keyword>
<keyword evidence="4" id="KW-0539">Nucleus</keyword>
<dbReference type="GO" id="GO:0044611">
    <property type="term" value="C:nuclear pore inner ring"/>
    <property type="evidence" value="ECO:0007669"/>
    <property type="project" value="TreeGrafter"/>
</dbReference>
<sequence>MFWTTEPFVKALDIITQISDANEPEYSEYAVSLIQSLGPLVSNVKDDLTMFLDTPVKSEISRQELKKGIVTFGSEQFKINQEFIDESCLLADSLKIDELVAAQLIHNSSNDEKRLDMGLLECGVALFHVRRQYILDIIRFVLIKASEYQNSNAVEYSHYTKIIEIFLSPIFVTKCIDSMTKIEGSLVEVDEEENRGQFLGKTNSDSYLSNLKLRRDFLVREHENLGQILLGLVYHKSIKSTEFIKILSLMERLTTYNNLTIHYLPVVLAYSSCMDPLFSGNSAIKVSLDEAKQVYEALLSNQKKWSLDYLKGAVQNIFFTYYIGMYKSDDTNLLTSGIDYQSGLISSVRDSIDMGGLEFLLAVAADITLEAKSIRVPYYEFRSTLQERVPIITILGQGSFTKDFNMLLTSCLEAYTESFITNLADILKEMRLSEEDAILSSHEKYIKDEINNFPGRLNPRDNNEFVQGLDLERFFMFVSYLYLGRDDAALPFWQDTESNLHGFLTWASQCQVALMAATFNDMLASLSTGPQCAAAANKFLKEDHVIASNSLTRNSNTTRKSSKVSWQTISSALSYYIEQLSPRTPEPNSSSSFMGGKVMVQLSRIELDSEAVFIIASYLRLMSQIIENDPIARVELYNDKEFRFLNKIFNFLSFQTPLVGASLDLIRSFAASDNLQMKRQLWTGLDLWIFNTDFYTAEGKIIPANAPIRDRLNYMISSFSDVLGFINLLKDLILLPIGEGDKNKYMLPFPSDLGSAYRTPGVWPYCEFVINNVLYPSSSSSFSETQRLAIQIPCLLFIRHSLEFFDPNIYSRARAAGASVDNLFQTSSNLCFTEYVQIHPCSTLMNMIFNEKIYNTLLGIASVDIEKLSDLSNKDPIIELTLESLKVIDLVLKNQFVFLEIITPIMQQSVERKIDTVHTIESFEDAILYNIGIIPHLALYISLPNTELALTSLGLLAHLSESTQFTSKLNSNLSESRIKRSRLLSTFETVNDSIRIKIGIVEQLERDLSLYDTSCIDCGCTSQNLEPIALKLGILRFLVANLSATDNKEPTVAHFLLGFGIKGDGSLCANSELGGISSDASVLRSVMLLLQYSVGAVDSWNIDYNSSSIAGECSNVVSLLCKNSFSSSIMLDYLREIDFFHSSLENEPFIDPKARWNGEFFSTEASFFASLSPKSFTYFFNHRTALLEYLSMEIHASAQIGSISLVERYLKSLVNLNQSDNSYVTSTSTTRVLSFLDVLEFQPSLYTKNQLFDRYTLNLFSSLDLNYLSNMESKKNRKGTQVFDDSISEGLELLKSLLSIKADELVATKRVNSIEDPALVKESQDIVNVYSRFKLLEQIRQSQLSCLHAWSQLILIIVSDCEMTTAERSIFILEIFQAVIPKLSSYSSNDADFTEELASLLVPLFQMYQEDVQIIDGNSKGPNNGYERTHALFRACLTSIRTSVSTPQMRSDLYVLCNKYLKLSIESGSSELIQQNLQVVKSSGDKLLEIICLDAISGEGSARIVSLMLLETLSSLALISKSSFVLDGLTRYNLLLLLVGSIKNTDNQLVANQNSKASDELVYELTVFRATLYFLVQIARTRQGANQIIQCGLYQILSTCQFLNIDPDVGLHFEAELANQNNTGNLGISFKLGGFLSNEPEGANVHLSCQSIIALSYYDILIPVFQLVSAVLLSMGSENSTVIQKTSQFLLQHQQLIVSVLKKDVLSSSVDDSQKLIEPVQNKPKVNELGSDQGFESLVRLVVLLISLTGFVPEASI</sequence>
<dbReference type="EMBL" id="KV454410">
    <property type="protein sequence ID" value="ODQ65471.1"/>
    <property type="molecule type" value="Genomic_DNA"/>
</dbReference>
<dbReference type="Pfam" id="PF11894">
    <property type="entry name" value="Nup192"/>
    <property type="match status" value="1"/>
</dbReference>
<comment type="subcellular location">
    <subcellularLocation>
        <location evidence="1">Nucleus</location>
    </subcellularLocation>
</comment>
<dbReference type="Proteomes" id="UP000095009">
    <property type="component" value="Unassembled WGS sequence"/>
</dbReference>
<name>A0A1E3PJ76_9ASCO</name>
<evidence type="ECO:0000313" key="5">
    <source>
        <dbReference type="EMBL" id="ODQ65471.1"/>
    </source>
</evidence>
<reference evidence="5 6" key="1">
    <citation type="journal article" date="2016" name="Proc. Natl. Acad. Sci. U.S.A.">
        <title>Comparative genomics of biotechnologically important yeasts.</title>
        <authorList>
            <person name="Riley R."/>
            <person name="Haridas S."/>
            <person name="Wolfe K.H."/>
            <person name="Lopes M.R."/>
            <person name="Hittinger C.T."/>
            <person name="Goeker M."/>
            <person name="Salamov A.A."/>
            <person name="Wisecaver J.H."/>
            <person name="Long T.M."/>
            <person name="Calvey C.H."/>
            <person name="Aerts A.L."/>
            <person name="Barry K.W."/>
            <person name="Choi C."/>
            <person name="Clum A."/>
            <person name="Coughlan A.Y."/>
            <person name="Deshpande S."/>
            <person name="Douglass A.P."/>
            <person name="Hanson S.J."/>
            <person name="Klenk H.-P."/>
            <person name="LaButti K.M."/>
            <person name="Lapidus A."/>
            <person name="Lindquist E.A."/>
            <person name="Lipzen A.M."/>
            <person name="Meier-Kolthoff J.P."/>
            <person name="Ohm R.A."/>
            <person name="Otillar R.P."/>
            <person name="Pangilinan J.L."/>
            <person name="Peng Y."/>
            <person name="Rokas A."/>
            <person name="Rosa C.A."/>
            <person name="Scheuner C."/>
            <person name="Sibirny A.A."/>
            <person name="Slot J.C."/>
            <person name="Stielow J.B."/>
            <person name="Sun H."/>
            <person name="Kurtzman C.P."/>
            <person name="Blackwell M."/>
            <person name="Grigoriev I.V."/>
            <person name="Jeffries T.W."/>
        </authorList>
    </citation>
    <scope>NUCLEOTIDE SEQUENCE [LARGE SCALE GENOMIC DNA]</scope>
    <source>
        <strain evidence="5 6">DSM 6958</strain>
    </source>
</reference>
<evidence type="ECO:0000256" key="4">
    <source>
        <dbReference type="ARBA" id="ARBA00023242"/>
    </source>
</evidence>
<evidence type="ECO:0000256" key="2">
    <source>
        <dbReference type="ARBA" id="ARBA00005892"/>
    </source>
</evidence>
<dbReference type="STRING" id="857566.A0A1E3PJ76"/>
<dbReference type="InterPro" id="IPR021827">
    <property type="entry name" value="Nup186/Nup192/Nup205"/>
</dbReference>
<gene>
    <name evidence="5" type="ORF">NADFUDRAFT_42738</name>
</gene>
<organism evidence="5 6">
    <name type="scientific">Nadsonia fulvescens var. elongata DSM 6958</name>
    <dbReference type="NCBI Taxonomy" id="857566"/>
    <lineage>
        <taxon>Eukaryota</taxon>
        <taxon>Fungi</taxon>
        <taxon>Dikarya</taxon>
        <taxon>Ascomycota</taxon>
        <taxon>Saccharomycotina</taxon>
        <taxon>Dipodascomycetes</taxon>
        <taxon>Dipodascales</taxon>
        <taxon>Dipodascales incertae sedis</taxon>
        <taxon>Nadsonia</taxon>
    </lineage>
</organism>
<dbReference type="GO" id="GO:0017056">
    <property type="term" value="F:structural constituent of nuclear pore"/>
    <property type="evidence" value="ECO:0007669"/>
    <property type="project" value="TreeGrafter"/>
</dbReference>
<evidence type="ECO:0000313" key="6">
    <source>
        <dbReference type="Proteomes" id="UP000095009"/>
    </source>
</evidence>
<evidence type="ECO:0000256" key="3">
    <source>
        <dbReference type="ARBA" id="ARBA00022448"/>
    </source>
</evidence>
<protein>
    <recommendedName>
        <fullName evidence="7">Nucleoporin</fullName>
    </recommendedName>
</protein>
<proteinExistence type="inferred from homology"/>